<dbReference type="RefSeq" id="WP_319953469.1">
    <property type="nucleotide sequence ID" value="NZ_JAXAVX010000002.1"/>
</dbReference>
<feature type="compositionally biased region" description="Pro residues" evidence="1">
    <location>
        <begin position="274"/>
        <end position="292"/>
    </location>
</feature>
<evidence type="ECO:0000313" key="3">
    <source>
        <dbReference type="EMBL" id="MDX8151319.1"/>
    </source>
</evidence>
<accession>A0ABU4VI11</accession>
<evidence type="ECO:0000256" key="2">
    <source>
        <dbReference type="SAM" id="SignalP"/>
    </source>
</evidence>
<name>A0ABU4VI11_9ACTN</name>
<keyword evidence="2" id="KW-0732">Signal</keyword>
<feature type="signal peptide" evidence="2">
    <location>
        <begin position="1"/>
        <end position="35"/>
    </location>
</feature>
<comment type="caution">
    <text evidence="3">The sequence shown here is derived from an EMBL/GenBank/DDBJ whole genome shotgun (WGS) entry which is preliminary data.</text>
</comment>
<evidence type="ECO:0000256" key="1">
    <source>
        <dbReference type="SAM" id="MobiDB-lite"/>
    </source>
</evidence>
<feature type="compositionally biased region" description="Pro residues" evidence="1">
    <location>
        <begin position="301"/>
        <end position="317"/>
    </location>
</feature>
<evidence type="ECO:0000313" key="4">
    <source>
        <dbReference type="Proteomes" id="UP001277761"/>
    </source>
</evidence>
<protein>
    <recommendedName>
        <fullName evidence="5">Htaa domain-containing protein</fullName>
    </recommendedName>
</protein>
<sequence>MSLSIRSRRSATLAALGALILALALLGGRTAAASAAGPTLTWLGNEEIQSQPPFGGSNYLSAGASDGTEATYKAIDGDVRVVQLVGGAEQTPTWATRTAHIAGTNEQRGLFDDGAVTQGGGSTVVQWTGELSVNFYGGLVPFTIKDPKLTVAADGTGTLEAILYGWAASMEDPTVKEPLPEVPGVQVATFRNVTFDAAGFTVEPDYAGVEVETGTSTPQNRTNPGWGAWPQSFVDFQLDSGLSSYWYTSGGAADAKKPPLPFTVGPTTTQPGGPGTPDPGTPDPGTPNPGTPDPGTTGPVTPTPGTPDPGTPNPGTPDPGTAPTGTSTPATTMPSVALPKQRTRTLDARRRLAVATVTCAKGGPACRIVAPKSVKVTIGGKRYTARVVASRSVRAGKQAAVRLQLTKAAANRLKGRTLKASVKLRITAGKATVSRTVKVTGKAKAKTR</sequence>
<feature type="chain" id="PRO_5046472355" description="Htaa domain-containing protein" evidence="2">
    <location>
        <begin position="36"/>
        <end position="448"/>
    </location>
</feature>
<feature type="compositionally biased region" description="Low complexity" evidence="1">
    <location>
        <begin position="318"/>
        <end position="332"/>
    </location>
</feature>
<gene>
    <name evidence="3" type="ORF">SK069_06940</name>
</gene>
<evidence type="ECO:0008006" key="5">
    <source>
        <dbReference type="Google" id="ProtNLM"/>
    </source>
</evidence>
<dbReference type="Proteomes" id="UP001277761">
    <property type="component" value="Unassembled WGS sequence"/>
</dbReference>
<proteinExistence type="predicted"/>
<dbReference type="EMBL" id="JAXAVX010000002">
    <property type="protein sequence ID" value="MDX8151319.1"/>
    <property type="molecule type" value="Genomic_DNA"/>
</dbReference>
<keyword evidence="4" id="KW-1185">Reference proteome</keyword>
<organism evidence="3 4">
    <name type="scientific">Patulibacter brassicae</name>
    <dbReference type="NCBI Taxonomy" id="1705717"/>
    <lineage>
        <taxon>Bacteria</taxon>
        <taxon>Bacillati</taxon>
        <taxon>Actinomycetota</taxon>
        <taxon>Thermoleophilia</taxon>
        <taxon>Solirubrobacterales</taxon>
        <taxon>Patulibacteraceae</taxon>
        <taxon>Patulibacter</taxon>
    </lineage>
</organism>
<feature type="region of interest" description="Disordered" evidence="1">
    <location>
        <begin position="253"/>
        <end position="343"/>
    </location>
</feature>
<reference evidence="3 4" key="1">
    <citation type="submission" date="2023-11" db="EMBL/GenBank/DDBJ databases">
        <authorList>
            <person name="Xu M."/>
            <person name="Jiang T."/>
        </authorList>
    </citation>
    <scope>NUCLEOTIDE SEQUENCE [LARGE SCALE GENOMIC DNA]</scope>
    <source>
        <strain evidence="3 4">SD</strain>
    </source>
</reference>